<feature type="transmembrane region" description="Helical" evidence="12">
    <location>
        <begin position="36"/>
        <end position="53"/>
    </location>
</feature>
<keyword evidence="6 12" id="KW-0812">Transmembrane</keyword>
<evidence type="ECO:0000313" key="13">
    <source>
        <dbReference type="EMBL" id="AXV07795.1"/>
    </source>
</evidence>
<feature type="transmembrane region" description="Helical" evidence="12">
    <location>
        <begin position="236"/>
        <end position="256"/>
    </location>
</feature>
<keyword evidence="5" id="KW-0997">Cell inner membrane</keyword>
<evidence type="ECO:0000256" key="6">
    <source>
        <dbReference type="ARBA" id="ARBA00022692"/>
    </source>
</evidence>
<protein>
    <recommendedName>
        <fullName evidence="10">Autoinducer 2 import system permease protein LsrC</fullName>
    </recommendedName>
</protein>
<evidence type="ECO:0000256" key="9">
    <source>
        <dbReference type="ARBA" id="ARBA00025439"/>
    </source>
</evidence>
<reference evidence="13 14" key="1">
    <citation type="submission" date="2018-09" db="EMBL/GenBank/DDBJ databases">
        <title>Complete genome sequence of Euzebya sp. DY32-46 isolated from seawater of Pacific Ocean.</title>
        <authorList>
            <person name="Xu L."/>
            <person name="Wu Y.-H."/>
            <person name="Xu X.-W."/>
        </authorList>
    </citation>
    <scope>NUCLEOTIDE SEQUENCE [LARGE SCALE GENOMIC DNA]</scope>
    <source>
        <strain evidence="13 14">DY32-46</strain>
    </source>
</reference>
<dbReference type="Proteomes" id="UP000264006">
    <property type="component" value="Chromosome"/>
</dbReference>
<dbReference type="GO" id="GO:0005886">
    <property type="term" value="C:plasma membrane"/>
    <property type="evidence" value="ECO:0007669"/>
    <property type="project" value="UniProtKB-SubCell"/>
</dbReference>
<feature type="transmembrane region" description="Helical" evidence="12">
    <location>
        <begin position="316"/>
        <end position="336"/>
    </location>
</feature>
<dbReference type="PANTHER" id="PTHR32196">
    <property type="entry name" value="ABC TRANSPORTER PERMEASE PROTEIN YPHD-RELATED-RELATED"/>
    <property type="match status" value="1"/>
</dbReference>
<feature type="transmembrane region" description="Helical" evidence="12">
    <location>
        <begin position="144"/>
        <end position="165"/>
    </location>
</feature>
<keyword evidence="14" id="KW-1185">Reference proteome</keyword>
<keyword evidence="3" id="KW-0813">Transport</keyword>
<dbReference type="PANTHER" id="PTHR32196:SF29">
    <property type="entry name" value="AUTOINDUCER 2 IMPORT SYSTEM PERMEASE PROTEIN LSRC"/>
    <property type="match status" value="1"/>
</dbReference>
<comment type="subcellular location">
    <subcellularLocation>
        <location evidence="1">Cell membrane</location>
        <topology evidence="1">Multi-pass membrane protein</topology>
    </subcellularLocation>
</comment>
<dbReference type="CDD" id="cd06579">
    <property type="entry name" value="TM_PBP1_transp_AraH_like"/>
    <property type="match status" value="1"/>
</dbReference>
<dbReference type="KEGG" id="euz:DVS28_a3119"/>
<keyword evidence="8 12" id="KW-0472">Membrane</keyword>
<dbReference type="InterPro" id="IPR001851">
    <property type="entry name" value="ABC_transp_permease"/>
</dbReference>
<keyword evidence="7 12" id="KW-1133">Transmembrane helix</keyword>
<keyword evidence="4" id="KW-1003">Cell membrane</keyword>
<feature type="transmembrane region" description="Helical" evidence="12">
    <location>
        <begin position="268"/>
        <end position="285"/>
    </location>
</feature>
<comment type="function">
    <text evidence="9">Part of the ABC transporter complex LsrABCD involved in autoinducer 2 (AI-2) import. Probably responsible for the translocation of the substrate across the membrane.</text>
</comment>
<evidence type="ECO:0000256" key="2">
    <source>
        <dbReference type="ARBA" id="ARBA00011262"/>
    </source>
</evidence>
<sequence>MTAQITDPPANTTDMTASPLRTAPGPVSRILHARELGIVLALVALVTVTALRNPRFLSPQSLRDLLLSASIVAVLAVGQTAVIVTRNVDLSVGSILGLTAFGIGKLFIAAPGLPVAIGILVAVLGGALLGALNGGLIAAARVPALVVTLGTLYIFRGVDFAWASGQQINAADMPDTLLTLGTQTVLGVPVLAITAVVVAALASWYLASYRSGRELYAIGSDPDAARLYGIDVGRRVLGAFVFSGATAGLAGAMYAARFGTLDATAGRGIELEVVAAAVVGGVAIFGGSGTAYGAAIGALLLTTISTSLAVLRINPFWQQAVVGLLILLAIGLDRLLTLRAERSLRRRSPHGR</sequence>
<evidence type="ECO:0000256" key="11">
    <source>
        <dbReference type="SAM" id="MobiDB-lite"/>
    </source>
</evidence>
<evidence type="ECO:0000256" key="4">
    <source>
        <dbReference type="ARBA" id="ARBA00022475"/>
    </source>
</evidence>
<dbReference type="AlphaFoldDB" id="A0A346XZZ8"/>
<evidence type="ECO:0000256" key="10">
    <source>
        <dbReference type="ARBA" id="ARBA00039382"/>
    </source>
</evidence>
<evidence type="ECO:0000256" key="3">
    <source>
        <dbReference type="ARBA" id="ARBA00022448"/>
    </source>
</evidence>
<evidence type="ECO:0000256" key="1">
    <source>
        <dbReference type="ARBA" id="ARBA00004651"/>
    </source>
</evidence>
<feature type="transmembrane region" description="Helical" evidence="12">
    <location>
        <begin position="106"/>
        <end position="132"/>
    </location>
</feature>
<comment type="subunit">
    <text evidence="2">The complex is composed of two ATP-binding proteins (LsrA), two transmembrane proteins (LsrC and LsrD) and a solute-binding protein (LsrB).</text>
</comment>
<accession>A0A346XZZ8</accession>
<feature type="transmembrane region" description="Helical" evidence="12">
    <location>
        <begin position="65"/>
        <end position="86"/>
    </location>
</feature>
<evidence type="ECO:0000256" key="5">
    <source>
        <dbReference type="ARBA" id="ARBA00022519"/>
    </source>
</evidence>
<dbReference type="EMBL" id="CP031165">
    <property type="protein sequence ID" value="AXV07795.1"/>
    <property type="molecule type" value="Genomic_DNA"/>
</dbReference>
<feature type="transmembrane region" description="Helical" evidence="12">
    <location>
        <begin position="292"/>
        <end position="310"/>
    </location>
</feature>
<feature type="transmembrane region" description="Helical" evidence="12">
    <location>
        <begin position="185"/>
        <end position="207"/>
    </location>
</feature>
<name>A0A346XZZ8_9ACTN</name>
<proteinExistence type="predicted"/>
<evidence type="ECO:0000313" key="14">
    <source>
        <dbReference type="Proteomes" id="UP000264006"/>
    </source>
</evidence>
<dbReference type="Pfam" id="PF02653">
    <property type="entry name" value="BPD_transp_2"/>
    <property type="match status" value="1"/>
</dbReference>
<evidence type="ECO:0000256" key="8">
    <source>
        <dbReference type="ARBA" id="ARBA00023136"/>
    </source>
</evidence>
<organism evidence="13 14">
    <name type="scientific">Euzebya pacifica</name>
    <dbReference type="NCBI Taxonomy" id="1608957"/>
    <lineage>
        <taxon>Bacteria</taxon>
        <taxon>Bacillati</taxon>
        <taxon>Actinomycetota</taxon>
        <taxon>Nitriliruptoria</taxon>
        <taxon>Euzebyales</taxon>
    </lineage>
</organism>
<gene>
    <name evidence="13" type="ORF">DVS28_a3119</name>
</gene>
<evidence type="ECO:0000256" key="7">
    <source>
        <dbReference type="ARBA" id="ARBA00022989"/>
    </source>
</evidence>
<feature type="region of interest" description="Disordered" evidence="11">
    <location>
        <begin position="1"/>
        <end position="20"/>
    </location>
</feature>
<evidence type="ECO:0000256" key="12">
    <source>
        <dbReference type="SAM" id="Phobius"/>
    </source>
</evidence>
<dbReference type="GO" id="GO:0022857">
    <property type="term" value="F:transmembrane transporter activity"/>
    <property type="evidence" value="ECO:0007669"/>
    <property type="project" value="InterPro"/>
</dbReference>
<feature type="compositionally biased region" description="Polar residues" evidence="11">
    <location>
        <begin position="1"/>
        <end position="16"/>
    </location>
</feature>